<gene>
    <name evidence="1" type="ORF">LCGC14_2139790</name>
</gene>
<name>A0A0F9DYP1_9ZZZZ</name>
<dbReference type="EMBL" id="LAZR01027036">
    <property type="protein sequence ID" value="KKL66958.1"/>
    <property type="molecule type" value="Genomic_DNA"/>
</dbReference>
<reference evidence="1" key="1">
    <citation type="journal article" date="2015" name="Nature">
        <title>Complex archaea that bridge the gap between prokaryotes and eukaryotes.</title>
        <authorList>
            <person name="Spang A."/>
            <person name="Saw J.H."/>
            <person name="Jorgensen S.L."/>
            <person name="Zaremba-Niedzwiedzka K."/>
            <person name="Martijn J."/>
            <person name="Lind A.E."/>
            <person name="van Eijk R."/>
            <person name="Schleper C."/>
            <person name="Guy L."/>
            <person name="Ettema T.J."/>
        </authorList>
    </citation>
    <scope>NUCLEOTIDE SEQUENCE</scope>
</reference>
<dbReference type="AlphaFoldDB" id="A0A0F9DYP1"/>
<comment type="caution">
    <text evidence="1">The sequence shown here is derived from an EMBL/GenBank/DDBJ whole genome shotgun (WGS) entry which is preliminary data.</text>
</comment>
<sequence length="62" mass="7174">MMRKHYIKTSKIGKIAKDLLDDKLCCENCGYYLESVTDKCKNCKNVYKLLLLKEVKGGKTKK</sequence>
<proteinExistence type="predicted"/>
<evidence type="ECO:0000313" key="1">
    <source>
        <dbReference type="EMBL" id="KKL66958.1"/>
    </source>
</evidence>
<protein>
    <submittedName>
        <fullName evidence="1">Uncharacterized protein</fullName>
    </submittedName>
</protein>
<organism evidence="1">
    <name type="scientific">marine sediment metagenome</name>
    <dbReference type="NCBI Taxonomy" id="412755"/>
    <lineage>
        <taxon>unclassified sequences</taxon>
        <taxon>metagenomes</taxon>
        <taxon>ecological metagenomes</taxon>
    </lineage>
</organism>
<accession>A0A0F9DYP1</accession>